<feature type="domain" description="Transketolase N-terminal" evidence="4">
    <location>
        <begin position="20"/>
        <end position="88"/>
    </location>
</feature>
<evidence type="ECO:0000256" key="3">
    <source>
        <dbReference type="ARBA" id="ARBA00023052"/>
    </source>
</evidence>
<keyword evidence="3" id="KW-0786">Thiamine pyrophosphate</keyword>
<comment type="caution">
    <text evidence="5">The sequence shown here is derived from an EMBL/GenBank/DDBJ whole genome shotgun (WGS) entry which is preliminary data.</text>
</comment>
<proteinExistence type="inferred from homology"/>
<evidence type="ECO:0000313" key="5">
    <source>
        <dbReference type="EMBL" id="EKC54637.1"/>
    </source>
</evidence>
<evidence type="ECO:0000256" key="1">
    <source>
        <dbReference type="ARBA" id="ARBA00001964"/>
    </source>
</evidence>
<comment type="cofactor">
    <cofactor evidence="1">
        <name>thiamine diphosphate</name>
        <dbReference type="ChEBI" id="CHEBI:58937"/>
    </cofactor>
</comment>
<dbReference type="PANTHER" id="PTHR47514:SF1">
    <property type="entry name" value="TRANSKETOLASE N-TERMINAL SECTION-RELATED"/>
    <property type="match status" value="1"/>
</dbReference>
<dbReference type="AlphaFoldDB" id="K1S1L4"/>
<name>K1S1L4_9ZZZZ</name>
<comment type="similarity">
    <text evidence="2">Belongs to the transketolase family.</text>
</comment>
<accession>K1S1L4</accession>
<feature type="non-terminal residue" evidence="5">
    <location>
        <position position="92"/>
    </location>
</feature>
<organism evidence="5">
    <name type="scientific">human gut metagenome</name>
    <dbReference type="NCBI Taxonomy" id="408170"/>
    <lineage>
        <taxon>unclassified sequences</taxon>
        <taxon>metagenomes</taxon>
        <taxon>organismal metagenomes</taxon>
    </lineage>
</organism>
<protein>
    <submittedName>
        <fullName evidence="5">Transketolase subunit A</fullName>
    </submittedName>
</protein>
<dbReference type="Gene3D" id="3.40.50.970">
    <property type="match status" value="1"/>
</dbReference>
<reference evidence="5" key="1">
    <citation type="journal article" date="2013" name="Environ. Microbiol.">
        <title>Microbiota from the distal guts of lean and obese adolescents exhibit partial functional redundancy besides clear differences in community structure.</title>
        <authorList>
            <person name="Ferrer M."/>
            <person name="Ruiz A."/>
            <person name="Lanza F."/>
            <person name="Haange S.B."/>
            <person name="Oberbach A."/>
            <person name="Till H."/>
            <person name="Bargiela R."/>
            <person name="Campoy C."/>
            <person name="Segura M.T."/>
            <person name="Richter M."/>
            <person name="von Bergen M."/>
            <person name="Seifert J."/>
            <person name="Suarez A."/>
        </authorList>
    </citation>
    <scope>NUCLEOTIDE SEQUENCE</scope>
</reference>
<dbReference type="SUPFAM" id="SSF52518">
    <property type="entry name" value="Thiamin diphosphate-binding fold (THDP-binding)"/>
    <property type="match status" value="1"/>
</dbReference>
<evidence type="ECO:0000259" key="4">
    <source>
        <dbReference type="Pfam" id="PF00456"/>
    </source>
</evidence>
<dbReference type="InterPro" id="IPR005474">
    <property type="entry name" value="Transketolase_N"/>
</dbReference>
<dbReference type="EMBL" id="AJWY01010758">
    <property type="protein sequence ID" value="EKC54637.1"/>
    <property type="molecule type" value="Genomic_DNA"/>
</dbReference>
<dbReference type="Pfam" id="PF00456">
    <property type="entry name" value="Transketolase_N"/>
    <property type="match status" value="1"/>
</dbReference>
<sequence length="92" mass="10545">MLILDSERKNSMEQTKQLQRIAREVRRTILKLTNHAGMGHVGGSLSETEILTALYFSVMNIDPARPDWDERDRFILSKGHATPGYYTVLAKR</sequence>
<evidence type="ECO:0000256" key="2">
    <source>
        <dbReference type="ARBA" id="ARBA00007131"/>
    </source>
</evidence>
<gene>
    <name evidence="5" type="ORF">LEA_15759</name>
</gene>
<dbReference type="PANTHER" id="PTHR47514">
    <property type="entry name" value="TRANSKETOLASE N-TERMINAL SECTION-RELATED"/>
    <property type="match status" value="1"/>
</dbReference>
<dbReference type="InterPro" id="IPR029061">
    <property type="entry name" value="THDP-binding"/>
</dbReference>